<comment type="subcellular location">
    <subcellularLocation>
        <location evidence="1">Membrane</location>
        <topology evidence="1">Multi-pass membrane protein</topology>
    </subcellularLocation>
</comment>
<evidence type="ECO:0000256" key="4">
    <source>
        <dbReference type="ARBA" id="ARBA00023136"/>
    </source>
</evidence>
<evidence type="ECO:0000313" key="6">
    <source>
        <dbReference type="EMBL" id="PQJ10051.1"/>
    </source>
</evidence>
<accession>A0A2S7STV4</accession>
<feature type="transmembrane region" description="Helical" evidence="5">
    <location>
        <begin position="391"/>
        <end position="411"/>
    </location>
</feature>
<gene>
    <name evidence="6" type="ORF">CJD36_015240</name>
</gene>
<dbReference type="CDD" id="cd03682">
    <property type="entry name" value="ClC_sycA_like"/>
    <property type="match status" value="1"/>
</dbReference>
<dbReference type="GO" id="GO:0015108">
    <property type="term" value="F:chloride transmembrane transporter activity"/>
    <property type="evidence" value="ECO:0007669"/>
    <property type="project" value="InterPro"/>
</dbReference>
<reference evidence="6 7" key="1">
    <citation type="submission" date="2018-01" db="EMBL/GenBank/DDBJ databases">
        <title>A novel member of the phylum Bacteroidetes isolated from glacier ice.</title>
        <authorList>
            <person name="Liu Q."/>
            <person name="Xin Y.-H."/>
        </authorList>
    </citation>
    <scope>NUCLEOTIDE SEQUENCE [LARGE SCALE GENOMIC DNA]</scope>
    <source>
        <strain evidence="6 7">RB1R16</strain>
    </source>
</reference>
<dbReference type="PRINTS" id="PR00762">
    <property type="entry name" value="CLCHANNEL"/>
</dbReference>
<name>A0A2S7STV4_9BACT</name>
<feature type="transmembrane region" description="Helical" evidence="5">
    <location>
        <begin position="337"/>
        <end position="355"/>
    </location>
</feature>
<dbReference type="InterPro" id="IPR001807">
    <property type="entry name" value="ClC"/>
</dbReference>
<dbReference type="RefSeq" id="WP_105040060.1">
    <property type="nucleotide sequence ID" value="NZ_PPSL01000004.1"/>
</dbReference>
<proteinExistence type="predicted"/>
<protein>
    <submittedName>
        <fullName evidence="6">Voltage-gated chloride channel protein</fullName>
    </submittedName>
</protein>
<dbReference type="InterPro" id="IPR014743">
    <property type="entry name" value="Cl-channel_core"/>
</dbReference>
<evidence type="ECO:0000256" key="1">
    <source>
        <dbReference type="ARBA" id="ARBA00004141"/>
    </source>
</evidence>
<dbReference type="InterPro" id="IPR050368">
    <property type="entry name" value="ClC-type_chloride_channel"/>
</dbReference>
<dbReference type="PANTHER" id="PTHR43427:SF12">
    <property type="entry name" value="CHLORIDE TRANSPORTER"/>
    <property type="match status" value="1"/>
</dbReference>
<feature type="transmembrane region" description="Helical" evidence="5">
    <location>
        <begin position="147"/>
        <end position="172"/>
    </location>
</feature>
<feature type="transmembrane region" description="Helical" evidence="5">
    <location>
        <begin position="361"/>
        <end position="384"/>
    </location>
</feature>
<feature type="transmembrane region" description="Helical" evidence="5">
    <location>
        <begin position="225"/>
        <end position="248"/>
    </location>
</feature>
<dbReference type="AlphaFoldDB" id="A0A2S7STV4"/>
<dbReference type="GO" id="GO:0016020">
    <property type="term" value="C:membrane"/>
    <property type="evidence" value="ECO:0007669"/>
    <property type="project" value="UniProtKB-SubCell"/>
</dbReference>
<dbReference type="PANTHER" id="PTHR43427">
    <property type="entry name" value="CHLORIDE CHANNEL PROTEIN CLC-E"/>
    <property type="match status" value="1"/>
</dbReference>
<comment type="caution">
    <text evidence="6">The sequence shown here is derived from an EMBL/GenBank/DDBJ whole genome shotgun (WGS) entry which is preliminary data.</text>
</comment>
<feature type="transmembrane region" description="Helical" evidence="5">
    <location>
        <begin position="312"/>
        <end position="330"/>
    </location>
</feature>
<organism evidence="6 7">
    <name type="scientific">Flavipsychrobacter stenotrophus</name>
    <dbReference type="NCBI Taxonomy" id="2077091"/>
    <lineage>
        <taxon>Bacteria</taxon>
        <taxon>Pseudomonadati</taxon>
        <taxon>Bacteroidota</taxon>
        <taxon>Chitinophagia</taxon>
        <taxon>Chitinophagales</taxon>
        <taxon>Chitinophagaceae</taxon>
        <taxon>Flavipsychrobacter</taxon>
    </lineage>
</organism>
<keyword evidence="3 5" id="KW-1133">Transmembrane helix</keyword>
<feature type="transmembrane region" description="Helical" evidence="5">
    <location>
        <begin position="95"/>
        <end position="114"/>
    </location>
</feature>
<evidence type="ECO:0000313" key="7">
    <source>
        <dbReference type="Proteomes" id="UP000239872"/>
    </source>
</evidence>
<keyword evidence="7" id="KW-1185">Reference proteome</keyword>
<dbReference type="OrthoDB" id="9767361at2"/>
<dbReference type="Pfam" id="PF00654">
    <property type="entry name" value="Voltage_CLC"/>
    <property type="match status" value="1"/>
</dbReference>
<dbReference type="EMBL" id="PPSL01000004">
    <property type="protein sequence ID" value="PQJ10051.1"/>
    <property type="molecule type" value="Genomic_DNA"/>
</dbReference>
<feature type="transmembrane region" description="Helical" evidence="5">
    <location>
        <begin position="20"/>
        <end position="42"/>
    </location>
</feature>
<sequence length="417" mass="44694">MQQFKQFFKADLILRYLLKWTALAIPVTLVTGSIVAFFLWLLDGVTQYRWQHMWLLYLLPVAGVAIHFLYKVLGKDAERGNNLIIDEIHEPGGGVPLRMVPLVLLTTLITHLFGGSAGREGTAVQIGGSMAGGIGKLLKLSAADTHVVLMMGIAAGFGAVFGTPVAGAVFAIEVLVFSKLQFDALVPCLLAGFIGDIVCTAWGIHHTHYLVSFHSGSSVFLHVNTLLLVKAAIAGALFGLCAWLFIFLSNKVKSLSLKYIPVQWLIPVVGGCIIIGLTWLVGSTDYLGLGVTSQDLHGISIVNAFHGHGVTYWSWLWKLVFTVITLSMGFKGGEVTPLFFIGAALGNTLAVAMGVPADMFAALGFIAVFAGATNTPVACTLLGIELFGGEYSLYYAVACFAAFYCSGKGGIYHAQRR</sequence>
<evidence type="ECO:0000256" key="2">
    <source>
        <dbReference type="ARBA" id="ARBA00022692"/>
    </source>
</evidence>
<feature type="transmembrane region" description="Helical" evidence="5">
    <location>
        <begin position="184"/>
        <end position="205"/>
    </location>
</feature>
<dbReference type="Gene3D" id="1.10.3080.10">
    <property type="entry name" value="Clc chloride channel"/>
    <property type="match status" value="1"/>
</dbReference>
<evidence type="ECO:0000256" key="5">
    <source>
        <dbReference type="SAM" id="Phobius"/>
    </source>
</evidence>
<evidence type="ECO:0000256" key="3">
    <source>
        <dbReference type="ARBA" id="ARBA00022989"/>
    </source>
</evidence>
<keyword evidence="4 5" id="KW-0472">Membrane</keyword>
<feature type="transmembrane region" description="Helical" evidence="5">
    <location>
        <begin position="54"/>
        <end position="74"/>
    </location>
</feature>
<dbReference type="SUPFAM" id="SSF81340">
    <property type="entry name" value="Clc chloride channel"/>
    <property type="match status" value="1"/>
</dbReference>
<keyword evidence="2 5" id="KW-0812">Transmembrane</keyword>
<feature type="transmembrane region" description="Helical" evidence="5">
    <location>
        <begin position="260"/>
        <end position="281"/>
    </location>
</feature>
<dbReference type="Proteomes" id="UP000239872">
    <property type="component" value="Unassembled WGS sequence"/>
</dbReference>